<dbReference type="Proteomes" id="UP000652761">
    <property type="component" value="Unassembled WGS sequence"/>
</dbReference>
<keyword evidence="3 6" id="KW-0808">Transferase</keyword>
<keyword evidence="7" id="KW-0812">Transmembrane</keyword>
<keyword evidence="4" id="KW-0547">Nucleotide-binding</keyword>
<name>A0A843V8E3_COLES</name>
<dbReference type="AlphaFoldDB" id="A0A843V8E3"/>
<dbReference type="GO" id="GO:0005524">
    <property type="term" value="F:ATP binding"/>
    <property type="evidence" value="ECO:0007669"/>
    <property type="project" value="InterPro"/>
</dbReference>
<accession>A0A843V8E3</accession>
<dbReference type="HAMAP" id="MF_00235">
    <property type="entry name" value="Adenylate_kinase_Adk"/>
    <property type="match status" value="1"/>
</dbReference>
<dbReference type="PANTHER" id="PTHR23359">
    <property type="entry name" value="NUCLEOTIDE KINASE"/>
    <property type="match status" value="1"/>
</dbReference>
<protein>
    <recommendedName>
        <fullName evidence="2">adenylate kinase</fullName>
        <ecNumber evidence="2">2.7.4.3</ecNumber>
    </recommendedName>
</protein>
<dbReference type="EC" id="2.7.4.3" evidence="2"/>
<comment type="similarity">
    <text evidence="1 6">Belongs to the adenylate kinase family.</text>
</comment>
<feature type="transmembrane region" description="Helical" evidence="7">
    <location>
        <begin position="28"/>
        <end position="47"/>
    </location>
</feature>
<reference evidence="8" key="1">
    <citation type="submission" date="2017-07" db="EMBL/GenBank/DDBJ databases">
        <title>Taro Niue Genome Assembly and Annotation.</title>
        <authorList>
            <person name="Atibalentja N."/>
            <person name="Keating K."/>
            <person name="Fields C.J."/>
        </authorList>
    </citation>
    <scope>NUCLEOTIDE SEQUENCE</scope>
    <source>
        <strain evidence="8">Niue_2</strain>
        <tissue evidence="8">Leaf</tissue>
    </source>
</reference>
<dbReference type="OrthoDB" id="442176at2759"/>
<dbReference type="InterPro" id="IPR027417">
    <property type="entry name" value="P-loop_NTPase"/>
</dbReference>
<dbReference type="CDD" id="cd01428">
    <property type="entry name" value="ADK"/>
    <property type="match status" value="1"/>
</dbReference>
<evidence type="ECO:0000313" key="9">
    <source>
        <dbReference type="Proteomes" id="UP000652761"/>
    </source>
</evidence>
<evidence type="ECO:0000256" key="2">
    <source>
        <dbReference type="ARBA" id="ARBA00012955"/>
    </source>
</evidence>
<evidence type="ECO:0000256" key="5">
    <source>
        <dbReference type="ARBA" id="ARBA00022777"/>
    </source>
</evidence>
<keyword evidence="9" id="KW-1185">Reference proteome</keyword>
<dbReference type="InterPro" id="IPR033690">
    <property type="entry name" value="Adenylat_kinase_CS"/>
</dbReference>
<dbReference type="PRINTS" id="PR00094">
    <property type="entry name" value="ADENYLTKNASE"/>
</dbReference>
<evidence type="ECO:0000313" key="8">
    <source>
        <dbReference type="EMBL" id="MQL87859.1"/>
    </source>
</evidence>
<proteinExistence type="inferred from homology"/>
<dbReference type="SUPFAM" id="SSF52540">
    <property type="entry name" value="P-loop containing nucleoside triphosphate hydrolases"/>
    <property type="match status" value="1"/>
</dbReference>
<keyword evidence="7" id="KW-0472">Membrane</keyword>
<evidence type="ECO:0000256" key="7">
    <source>
        <dbReference type="SAM" id="Phobius"/>
    </source>
</evidence>
<organism evidence="8 9">
    <name type="scientific">Colocasia esculenta</name>
    <name type="common">Wild taro</name>
    <name type="synonym">Arum esculentum</name>
    <dbReference type="NCBI Taxonomy" id="4460"/>
    <lineage>
        <taxon>Eukaryota</taxon>
        <taxon>Viridiplantae</taxon>
        <taxon>Streptophyta</taxon>
        <taxon>Embryophyta</taxon>
        <taxon>Tracheophyta</taxon>
        <taxon>Spermatophyta</taxon>
        <taxon>Magnoliopsida</taxon>
        <taxon>Liliopsida</taxon>
        <taxon>Araceae</taxon>
        <taxon>Aroideae</taxon>
        <taxon>Colocasieae</taxon>
        <taxon>Colocasia</taxon>
    </lineage>
</organism>
<evidence type="ECO:0000256" key="4">
    <source>
        <dbReference type="ARBA" id="ARBA00022741"/>
    </source>
</evidence>
<evidence type="ECO:0000256" key="3">
    <source>
        <dbReference type="ARBA" id="ARBA00022679"/>
    </source>
</evidence>
<evidence type="ECO:0000256" key="1">
    <source>
        <dbReference type="ARBA" id="ARBA00007220"/>
    </source>
</evidence>
<keyword evidence="7" id="KW-1133">Transmembrane helix</keyword>
<evidence type="ECO:0000256" key="6">
    <source>
        <dbReference type="RuleBase" id="RU003330"/>
    </source>
</evidence>
<dbReference type="InterPro" id="IPR000850">
    <property type="entry name" value="Adenylat/UMP-CMP_kin"/>
</dbReference>
<gene>
    <name evidence="8" type="ORF">Taro_020410</name>
</gene>
<sequence>MWRRLTFFSPVVSSPCKALNTALRQEFALLFACVSAVAFVVFFSRFIPFNVLVESRDLVLQESCGPQLAEAFASGDGKVAETDEPPRVRKPFITFILGGPGSGKGTQCAKISKTFRFVHLSAGDLLRSEVSSNSDNGVLIQDIIKEGKIVPSEITVKLIQRAIESSAKDKFLIDGFPRSDENRIAFEKILNIDICSALKRKGVIDICTLFTSMTDTVHYWIASEIQVCNMVVLQVGVEPDLVLYFDCPEEEMVKRVLTRNEGRIDDNIETVKKRLKVFNKLNLPVINYYGGKGKVCKIDAVGTVDDIFERVRPVFATLRVDHG</sequence>
<dbReference type="Gene3D" id="3.40.50.300">
    <property type="entry name" value="P-loop containing nucleotide triphosphate hydrolases"/>
    <property type="match status" value="1"/>
</dbReference>
<keyword evidence="5 6" id="KW-0418">Kinase</keyword>
<dbReference type="PROSITE" id="PS00113">
    <property type="entry name" value="ADENYLATE_KINASE"/>
    <property type="match status" value="1"/>
</dbReference>
<dbReference type="EMBL" id="NMUH01001011">
    <property type="protein sequence ID" value="MQL87859.1"/>
    <property type="molecule type" value="Genomic_DNA"/>
</dbReference>
<comment type="caution">
    <text evidence="8">The sequence shown here is derived from an EMBL/GenBank/DDBJ whole genome shotgun (WGS) entry which is preliminary data.</text>
</comment>
<dbReference type="GO" id="GO:0004017">
    <property type="term" value="F:AMP kinase activity"/>
    <property type="evidence" value="ECO:0007669"/>
    <property type="project" value="UniProtKB-EC"/>
</dbReference>
<dbReference type="Pfam" id="PF00406">
    <property type="entry name" value="ADK"/>
    <property type="match status" value="2"/>
</dbReference>